<proteinExistence type="predicted"/>
<evidence type="ECO:0000313" key="3">
    <source>
        <dbReference type="EMBL" id="GEO35231.1"/>
    </source>
</evidence>
<comment type="caution">
    <text evidence="3">The sequence shown here is derived from an EMBL/GenBank/DDBJ whole genome shotgun (WGS) entry which is preliminary data.</text>
</comment>
<organism evidence="3 4">
    <name type="scientific">Cellulomonas aerilata</name>
    <dbReference type="NCBI Taxonomy" id="515326"/>
    <lineage>
        <taxon>Bacteria</taxon>
        <taxon>Bacillati</taxon>
        <taxon>Actinomycetota</taxon>
        <taxon>Actinomycetes</taxon>
        <taxon>Micrococcales</taxon>
        <taxon>Cellulomonadaceae</taxon>
        <taxon>Cellulomonas</taxon>
    </lineage>
</organism>
<evidence type="ECO:0000256" key="1">
    <source>
        <dbReference type="SAM" id="MobiDB-lite"/>
    </source>
</evidence>
<dbReference type="RefSeq" id="WP_146906089.1">
    <property type="nucleotide sequence ID" value="NZ_BAAARM010000005.1"/>
</dbReference>
<dbReference type="Proteomes" id="UP000321181">
    <property type="component" value="Unassembled WGS sequence"/>
</dbReference>
<dbReference type="InterPro" id="IPR054344">
    <property type="entry name" value="TY-Chap_N"/>
</dbReference>
<feature type="domain" description="TY-Chap N-terminal" evidence="2">
    <location>
        <begin position="10"/>
        <end position="175"/>
    </location>
</feature>
<name>A0A512DFJ6_9CELL</name>
<keyword evidence="4" id="KW-1185">Reference proteome</keyword>
<dbReference type="EMBL" id="BJYY01000018">
    <property type="protein sequence ID" value="GEO35231.1"/>
    <property type="molecule type" value="Genomic_DNA"/>
</dbReference>
<dbReference type="AlphaFoldDB" id="A0A512DFJ6"/>
<gene>
    <name evidence="3" type="ORF">CAE01nite_29560</name>
</gene>
<evidence type="ECO:0000313" key="4">
    <source>
        <dbReference type="Proteomes" id="UP000321181"/>
    </source>
</evidence>
<protein>
    <recommendedName>
        <fullName evidence="2">TY-Chap N-terminal domain-containing protein</fullName>
    </recommendedName>
</protein>
<accession>A0A512DFJ6</accession>
<reference evidence="3 4" key="1">
    <citation type="submission" date="2019-07" db="EMBL/GenBank/DDBJ databases">
        <title>Whole genome shotgun sequence of Cellulomonas aerilata NBRC 106308.</title>
        <authorList>
            <person name="Hosoyama A."/>
            <person name="Uohara A."/>
            <person name="Ohji S."/>
            <person name="Ichikawa N."/>
        </authorList>
    </citation>
    <scope>NUCLEOTIDE SEQUENCE [LARGE SCALE GENOMIC DNA]</scope>
    <source>
        <strain evidence="3 4">NBRC 106308</strain>
    </source>
</reference>
<dbReference type="Pfam" id="PF22552">
    <property type="entry name" value="TY-Chap3"/>
    <property type="match status" value="1"/>
</dbReference>
<feature type="compositionally biased region" description="Pro residues" evidence="1">
    <location>
        <begin position="36"/>
        <end position="48"/>
    </location>
</feature>
<sequence>MTIDEVLRTDDWAEVESVLVGHLAGLHRQGFVTLEPPEPPPGPPPQDPPSRGVLGRLRRQRITVRDRPLVQLARENEYLDAECSGPVGDPGVDGGYPWDEEQQRRLLALGWQPPEELDDWHMYRWYGPAPDGLPDRLRQRVDDAAPVPPATAADAARLVVATLRDVYGMRSPAGLHLVVDRLPG</sequence>
<feature type="region of interest" description="Disordered" evidence="1">
    <location>
        <begin position="31"/>
        <end position="53"/>
    </location>
</feature>
<evidence type="ECO:0000259" key="2">
    <source>
        <dbReference type="Pfam" id="PF22552"/>
    </source>
</evidence>